<name>A0A8T1W9R9_9STRA</name>
<gene>
    <name evidence="1" type="ORF">PHYPSEUDO_011437</name>
</gene>
<accession>A0A8T1W9R9</accession>
<sequence>MATKAIDCKNVRHCVRRQVRAPPLVEKELVITLEEALQGSSDLLQSHRSLHHGRLPLYYYILELDDAGEIIGGDCVYNSDSDRPDFLRFTKVKPAADTVTSIG</sequence>
<evidence type="ECO:0000313" key="2">
    <source>
        <dbReference type="Proteomes" id="UP000694044"/>
    </source>
</evidence>
<evidence type="ECO:0000313" key="1">
    <source>
        <dbReference type="EMBL" id="KAG7388974.1"/>
    </source>
</evidence>
<dbReference type="Pfam" id="PF16683">
    <property type="entry name" value="TGase_elicitor"/>
    <property type="match status" value="1"/>
</dbReference>
<comment type="caution">
    <text evidence="1">The sequence shown here is derived from an EMBL/GenBank/DDBJ whole genome shotgun (WGS) entry which is preliminary data.</text>
</comment>
<proteinExistence type="predicted"/>
<dbReference type="AlphaFoldDB" id="A0A8T1W9R9"/>
<keyword evidence="2" id="KW-1185">Reference proteome</keyword>
<dbReference type="InterPro" id="IPR032048">
    <property type="entry name" value="TGase_elicitor"/>
</dbReference>
<dbReference type="EMBL" id="JAGDFM010000051">
    <property type="protein sequence ID" value="KAG7388974.1"/>
    <property type="molecule type" value="Genomic_DNA"/>
</dbReference>
<dbReference type="Proteomes" id="UP000694044">
    <property type="component" value="Unassembled WGS sequence"/>
</dbReference>
<reference evidence="1" key="1">
    <citation type="submission" date="2021-02" db="EMBL/GenBank/DDBJ databases">
        <authorList>
            <person name="Palmer J.M."/>
        </authorList>
    </citation>
    <scope>NUCLEOTIDE SEQUENCE</scope>
    <source>
        <strain evidence="1">SCRP734</strain>
    </source>
</reference>
<dbReference type="GO" id="GO:0016755">
    <property type="term" value="F:aminoacyltransferase activity"/>
    <property type="evidence" value="ECO:0007669"/>
    <property type="project" value="InterPro"/>
</dbReference>
<protein>
    <submittedName>
        <fullName evidence="1">Uncharacterized protein</fullName>
    </submittedName>
</protein>
<organism evidence="1 2">
    <name type="scientific">Phytophthora pseudosyringae</name>
    <dbReference type="NCBI Taxonomy" id="221518"/>
    <lineage>
        <taxon>Eukaryota</taxon>
        <taxon>Sar</taxon>
        <taxon>Stramenopiles</taxon>
        <taxon>Oomycota</taxon>
        <taxon>Peronosporomycetes</taxon>
        <taxon>Peronosporales</taxon>
        <taxon>Peronosporaceae</taxon>
        <taxon>Phytophthora</taxon>
    </lineage>
</organism>